<dbReference type="Gene3D" id="2.40.50.100">
    <property type="match status" value="1"/>
</dbReference>
<dbReference type="EMBL" id="JPHZ01000027">
    <property type="protein sequence ID" value="KLT86204.1"/>
    <property type="molecule type" value="Genomic_DNA"/>
</dbReference>
<reference evidence="10 11" key="1">
    <citation type="submission" date="2014-07" db="EMBL/GenBank/DDBJ databases">
        <authorList>
            <person name="Harkins D.M."/>
            <person name="Lesho E."/>
            <person name="Waterman P.E."/>
            <person name="Chan A."/>
            <person name="Fouts D.E."/>
        </authorList>
    </citation>
    <scope>NUCLEOTIDE SEQUENCE [LARGE SCALE GENOMIC DNA]</scope>
    <source>
        <strain evidence="10 11">MRSN 3527</strain>
    </source>
</reference>
<dbReference type="GO" id="GO:0016746">
    <property type="term" value="F:acyltransferase activity"/>
    <property type="evidence" value="ECO:0007669"/>
    <property type="project" value="UniProtKB-KW"/>
</dbReference>
<evidence type="ECO:0000256" key="6">
    <source>
        <dbReference type="RuleBase" id="RU003423"/>
    </source>
</evidence>
<dbReference type="SUPFAM" id="SSF52777">
    <property type="entry name" value="CoA-dependent acyltransferases"/>
    <property type="match status" value="1"/>
</dbReference>
<dbReference type="AlphaFoldDB" id="A0A0J0ZUY6"/>
<dbReference type="Pfam" id="PF02817">
    <property type="entry name" value="E3_binding"/>
    <property type="match status" value="2"/>
</dbReference>
<dbReference type="PATRIC" id="fig|1409923.3.peg.2399"/>
<comment type="similarity">
    <text evidence="2 6">Belongs to the 2-oxoacid dehydrogenase family.</text>
</comment>
<dbReference type="Pfam" id="PF00198">
    <property type="entry name" value="2-oxoacid_dh"/>
    <property type="match status" value="1"/>
</dbReference>
<keyword evidence="10" id="KW-0670">Pyruvate</keyword>
<dbReference type="InterPro" id="IPR001078">
    <property type="entry name" value="2-oxoacid_DH_actylTfrase"/>
</dbReference>
<evidence type="ECO:0000256" key="7">
    <source>
        <dbReference type="SAM" id="MobiDB-lite"/>
    </source>
</evidence>
<evidence type="ECO:0000256" key="3">
    <source>
        <dbReference type="ARBA" id="ARBA00022679"/>
    </source>
</evidence>
<dbReference type="SUPFAM" id="SSF51230">
    <property type="entry name" value="Single hybrid motif"/>
    <property type="match status" value="1"/>
</dbReference>
<feature type="domain" description="Peripheral subunit-binding (PSBD)" evidence="9">
    <location>
        <begin position="171"/>
        <end position="208"/>
    </location>
</feature>
<dbReference type="InterPro" id="IPR003016">
    <property type="entry name" value="2-oxoA_DH_lipoyl-BS"/>
</dbReference>
<feature type="compositionally biased region" description="Low complexity" evidence="7">
    <location>
        <begin position="134"/>
        <end position="148"/>
    </location>
</feature>
<protein>
    <recommendedName>
        <fullName evidence="6">Dihydrolipoamide acetyltransferase component of pyruvate dehydrogenase complex</fullName>
        <ecNumber evidence="6">2.3.1.-</ecNumber>
    </recommendedName>
</protein>
<name>A0A0J0ZUY6_ACIBA</name>
<dbReference type="InterPro" id="IPR045257">
    <property type="entry name" value="E2/Pdx1"/>
</dbReference>
<evidence type="ECO:0000259" key="9">
    <source>
        <dbReference type="PROSITE" id="PS51826"/>
    </source>
</evidence>
<keyword evidence="5 6" id="KW-0012">Acyltransferase</keyword>
<dbReference type="GO" id="GO:0045254">
    <property type="term" value="C:pyruvate dehydrogenase complex"/>
    <property type="evidence" value="ECO:0007669"/>
    <property type="project" value="InterPro"/>
</dbReference>
<dbReference type="InterPro" id="IPR004167">
    <property type="entry name" value="PSBD"/>
</dbReference>
<dbReference type="PANTHER" id="PTHR23151">
    <property type="entry name" value="DIHYDROLIPOAMIDE ACETYL/SUCCINYL-TRANSFERASE-RELATED"/>
    <property type="match status" value="1"/>
</dbReference>
<dbReference type="GO" id="GO:0006086">
    <property type="term" value="P:pyruvate decarboxylation to acetyl-CoA"/>
    <property type="evidence" value="ECO:0007669"/>
    <property type="project" value="InterPro"/>
</dbReference>
<sequence length="523" mass="56045">MSKLCEKHWRLRMSEIKTLEIPKWGLSMEEGTIAQWLIKEGDSFNKGDEICEIETTKIVNVLEAPFAGTLRKILAKDGDTLPVGGLIAVCADSEVSDAEIEKFIASLGGSAAQAPEAPSEQSKAETSAPVAEKTAQPQTAAASASAPAKVAKDDYAVPESLQGYQTSDELFATPHALKLAEKHNVNLAKVTGSGREGRISVQDIQKAVQAAGGQWPDVKQQTQAKVVKSTADDSQVLATPVARRLAKQWGINLNDCRVSGTRGRVCKEDVEAVYYRNNPTPVNEQPLQCAAQPQSTVTTVAMNGMRKAIASRLQAAKRNAPHFRLVVDLNVEALQKLRKQINETVPQVKLSINDMLIKAAAAALIKVPEVNVQFDEATQSILQFSQADISVAVAIPNGLITPIVKAANQKSLAQISDDMRDLATRAKTGKLQPDEFQGGSFSISNLGMLGIKQFDAIINPPQGAIMALGASESRAVVENGNVVVREIVTATLSCDHRVIDGAVGAKFLASFKQFVENPALILV</sequence>
<evidence type="ECO:0000313" key="11">
    <source>
        <dbReference type="Proteomes" id="UP000036122"/>
    </source>
</evidence>
<proteinExistence type="inferred from homology"/>
<feature type="domain" description="Peripheral subunit-binding (PSBD)" evidence="9">
    <location>
        <begin position="237"/>
        <end position="274"/>
    </location>
</feature>
<dbReference type="Gene3D" id="4.10.320.10">
    <property type="entry name" value="E3-binding domain"/>
    <property type="match status" value="2"/>
</dbReference>
<dbReference type="InterPro" id="IPR023213">
    <property type="entry name" value="CAT-like_dom_sf"/>
</dbReference>
<evidence type="ECO:0000259" key="8">
    <source>
        <dbReference type="PROSITE" id="PS50968"/>
    </source>
</evidence>
<dbReference type="SUPFAM" id="SSF47005">
    <property type="entry name" value="Peripheral subunit-binding domain of 2-oxo acid dehydrogenase complex"/>
    <property type="match status" value="2"/>
</dbReference>
<gene>
    <name evidence="10" type="ORF">T630_1850</name>
</gene>
<dbReference type="PROSITE" id="PS00189">
    <property type="entry name" value="LIPOYL"/>
    <property type="match status" value="1"/>
</dbReference>
<dbReference type="Gene3D" id="3.30.559.10">
    <property type="entry name" value="Chloramphenicol acetyltransferase-like domain"/>
    <property type="match status" value="1"/>
</dbReference>
<dbReference type="EC" id="2.3.1.-" evidence="6"/>
<organism evidence="10 11">
    <name type="scientific">Acinetobacter baumannii MRSN 3527</name>
    <dbReference type="NCBI Taxonomy" id="1409923"/>
    <lineage>
        <taxon>Bacteria</taxon>
        <taxon>Pseudomonadati</taxon>
        <taxon>Pseudomonadota</taxon>
        <taxon>Gammaproteobacteria</taxon>
        <taxon>Moraxellales</taxon>
        <taxon>Moraxellaceae</taxon>
        <taxon>Acinetobacter</taxon>
        <taxon>Acinetobacter calcoaceticus/baumannii complex</taxon>
    </lineage>
</organism>
<evidence type="ECO:0000256" key="1">
    <source>
        <dbReference type="ARBA" id="ARBA00001938"/>
    </source>
</evidence>
<feature type="domain" description="Lipoyl-binding" evidence="8">
    <location>
        <begin position="16"/>
        <end position="91"/>
    </location>
</feature>
<evidence type="ECO:0000313" key="10">
    <source>
        <dbReference type="EMBL" id="KLT86204.1"/>
    </source>
</evidence>
<dbReference type="CDD" id="cd06849">
    <property type="entry name" value="lipoyl_domain"/>
    <property type="match status" value="1"/>
</dbReference>
<evidence type="ECO:0000256" key="4">
    <source>
        <dbReference type="ARBA" id="ARBA00022823"/>
    </source>
</evidence>
<keyword evidence="3 6" id="KW-0808">Transferase</keyword>
<dbReference type="PROSITE" id="PS51826">
    <property type="entry name" value="PSBD"/>
    <property type="match status" value="2"/>
</dbReference>
<dbReference type="PANTHER" id="PTHR23151:SF90">
    <property type="entry name" value="DIHYDROLIPOYLLYSINE-RESIDUE ACETYLTRANSFERASE COMPONENT OF PYRUVATE DEHYDROGENASE COMPLEX, MITOCHONDRIAL-RELATED"/>
    <property type="match status" value="1"/>
</dbReference>
<dbReference type="InterPro" id="IPR011053">
    <property type="entry name" value="Single_hybrid_motif"/>
</dbReference>
<dbReference type="Pfam" id="PF00364">
    <property type="entry name" value="Biotin_lipoyl"/>
    <property type="match status" value="1"/>
</dbReference>
<feature type="region of interest" description="Disordered" evidence="7">
    <location>
        <begin position="111"/>
        <end position="149"/>
    </location>
</feature>
<dbReference type="Proteomes" id="UP000036122">
    <property type="component" value="Unassembled WGS sequence"/>
</dbReference>
<dbReference type="PROSITE" id="PS50968">
    <property type="entry name" value="BIOTINYL_LIPOYL"/>
    <property type="match status" value="1"/>
</dbReference>
<dbReference type="InterPro" id="IPR036625">
    <property type="entry name" value="E3-bd_dom_sf"/>
</dbReference>
<evidence type="ECO:0000256" key="5">
    <source>
        <dbReference type="ARBA" id="ARBA00023315"/>
    </source>
</evidence>
<keyword evidence="4 6" id="KW-0450">Lipoyl</keyword>
<accession>A0A0J0ZUY6</accession>
<comment type="cofactor">
    <cofactor evidence="1 6">
        <name>(R)-lipoate</name>
        <dbReference type="ChEBI" id="CHEBI:83088"/>
    </cofactor>
</comment>
<dbReference type="FunFam" id="3.30.559.10:FF:000007">
    <property type="entry name" value="Dihydrolipoamide acetyltransferase component of pyruvate dehydrogenase complex"/>
    <property type="match status" value="1"/>
</dbReference>
<evidence type="ECO:0000256" key="2">
    <source>
        <dbReference type="ARBA" id="ARBA00007317"/>
    </source>
</evidence>
<comment type="caution">
    <text evidence="10">The sequence shown here is derived from an EMBL/GenBank/DDBJ whole genome shotgun (WGS) entry which is preliminary data.</text>
</comment>
<dbReference type="InterPro" id="IPR000089">
    <property type="entry name" value="Biotin_lipoyl"/>
</dbReference>